<dbReference type="EMBL" id="ML170231">
    <property type="protein sequence ID" value="TDL16975.1"/>
    <property type="molecule type" value="Genomic_DNA"/>
</dbReference>
<evidence type="ECO:0008006" key="3">
    <source>
        <dbReference type="Google" id="ProtNLM"/>
    </source>
</evidence>
<name>A0A4Y7PP60_9AGAM</name>
<accession>A0A4Y7PP60</accession>
<reference evidence="1 2" key="1">
    <citation type="submission" date="2018-06" db="EMBL/GenBank/DDBJ databases">
        <title>A transcriptomic atlas of mushroom development highlights an independent origin of complex multicellularity.</title>
        <authorList>
            <consortium name="DOE Joint Genome Institute"/>
            <person name="Krizsan K."/>
            <person name="Almasi E."/>
            <person name="Merenyi Z."/>
            <person name="Sahu N."/>
            <person name="Viragh M."/>
            <person name="Koszo T."/>
            <person name="Mondo S."/>
            <person name="Kiss B."/>
            <person name="Balint B."/>
            <person name="Kues U."/>
            <person name="Barry K."/>
            <person name="Hegedus J.C."/>
            <person name="Henrissat B."/>
            <person name="Johnson J."/>
            <person name="Lipzen A."/>
            <person name="Ohm R."/>
            <person name="Nagy I."/>
            <person name="Pangilinan J."/>
            <person name="Yan J."/>
            <person name="Xiong Y."/>
            <person name="Grigoriev I.V."/>
            <person name="Hibbett D.S."/>
            <person name="Nagy L.G."/>
        </authorList>
    </citation>
    <scope>NUCLEOTIDE SEQUENCE [LARGE SCALE GENOMIC DNA]</scope>
    <source>
        <strain evidence="1 2">SZMC22713</strain>
    </source>
</reference>
<gene>
    <name evidence="1" type="ORF">BD410DRAFT_587094</name>
</gene>
<dbReference type="VEuPathDB" id="FungiDB:BD410DRAFT_587094"/>
<dbReference type="AlphaFoldDB" id="A0A4Y7PP60"/>
<protein>
    <recommendedName>
        <fullName evidence="3">F-box domain-containing protein</fullName>
    </recommendedName>
</protein>
<evidence type="ECO:0000313" key="2">
    <source>
        <dbReference type="Proteomes" id="UP000294933"/>
    </source>
</evidence>
<sequence length="243" mass="27508">MMECIPRGLEFFSFKDSPRKKGYLPPEVFRLNADSLRAIEIENASIVHEFNTPLRNVAHLTILFSKFAVIIPRHLLPSVTHLRVSDWDDPPTPEFFKPFEDSLVSLHIGDVSCERLGHVLGALPKLEILNLPLDIGLEISSSSFVHSPRLKELYIRAYETYGNYLLSPSMEQSFLTLGSYIREFNPYLFPALVSITVSCDFPVYDTSRIRGDLHRACQALAQSLSAPNLQVTIGIVRYKPKTT</sequence>
<dbReference type="InterPro" id="IPR032675">
    <property type="entry name" value="LRR_dom_sf"/>
</dbReference>
<dbReference type="SUPFAM" id="SSF52047">
    <property type="entry name" value="RNI-like"/>
    <property type="match status" value="1"/>
</dbReference>
<keyword evidence="2" id="KW-1185">Reference proteome</keyword>
<organism evidence="1 2">
    <name type="scientific">Rickenella mellea</name>
    <dbReference type="NCBI Taxonomy" id="50990"/>
    <lineage>
        <taxon>Eukaryota</taxon>
        <taxon>Fungi</taxon>
        <taxon>Dikarya</taxon>
        <taxon>Basidiomycota</taxon>
        <taxon>Agaricomycotina</taxon>
        <taxon>Agaricomycetes</taxon>
        <taxon>Hymenochaetales</taxon>
        <taxon>Rickenellaceae</taxon>
        <taxon>Rickenella</taxon>
    </lineage>
</organism>
<dbReference type="Proteomes" id="UP000294933">
    <property type="component" value="Unassembled WGS sequence"/>
</dbReference>
<dbReference type="Gene3D" id="3.80.10.10">
    <property type="entry name" value="Ribonuclease Inhibitor"/>
    <property type="match status" value="1"/>
</dbReference>
<proteinExistence type="predicted"/>
<evidence type="ECO:0000313" key="1">
    <source>
        <dbReference type="EMBL" id="TDL16975.1"/>
    </source>
</evidence>